<reference evidence="2" key="1">
    <citation type="submission" date="2020-05" db="EMBL/GenBank/DDBJ databases">
        <title>Phylogenomic resolution of chytrid fungi.</title>
        <authorList>
            <person name="Stajich J.E."/>
            <person name="Amses K."/>
            <person name="Simmons R."/>
            <person name="Seto K."/>
            <person name="Myers J."/>
            <person name="Bonds A."/>
            <person name="Quandt C.A."/>
            <person name="Barry K."/>
            <person name="Liu P."/>
            <person name="Grigoriev I."/>
            <person name="Longcore J.E."/>
            <person name="James T.Y."/>
        </authorList>
    </citation>
    <scope>NUCLEOTIDE SEQUENCE</scope>
    <source>
        <strain evidence="2">JEL0318</strain>
    </source>
</reference>
<organism evidence="2 3">
    <name type="scientific">Rhizophlyctis rosea</name>
    <dbReference type="NCBI Taxonomy" id="64517"/>
    <lineage>
        <taxon>Eukaryota</taxon>
        <taxon>Fungi</taxon>
        <taxon>Fungi incertae sedis</taxon>
        <taxon>Chytridiomycota</taxon>
        <taxon>Chytridiomycota incertae sedis</taxon>
        <taxon>Chytridiomycetes</taxon>
        <taxon>Rhizophlyctidales</taxon>
        <taxon>Rhizophlyctidaceae</taxon>
        <taxon>Rhizophlyctis</taxon>
    </lineage>
</organism>
<evidence type="ECO:0000313" key="2">
    <source>
        <dbReference type="EMBL" id="KAJ3039916.1"/>
    </source>
</evidence>
<feature type="transmembrane region" description="Helical" evidence="1">
    <location>
        <begin position="24"/>
        <end position="44"/>
    </location>
</feature>
<keyword evidence="1" id="KW-0472">Membrane</keyword>
<keyword evidence="1" id="KW-0812">Transmembrane</keyword>
<accession>A0AAD5S5N7</accession>
<dbReference type="EMBL" id="JADGJD010001599">
    <property type="protein sequence ID" value="KAJ3039916.1"/>
    <property type="molecule type" value="Genomic_DNA"/>
</dbReference>
<evidence type="ECO:0000313" key="3">
    <source>
        <dbReference type="Proteomes" id="UP001212841"/>
    </source>
</evidence>
<keyword evidence="3" id="KW-1185">Reference proteome</keyword>
<dbReference type="AlphaFoldDB" id="A0AAD5S5N7"/>
<sequence>MDNTNPVFQTSRSSRFANIVHKSVAGFLIGASALLLVQFGWIQYRIVSKHYINKQLANDQITWEKEQEAKKIGDLALEGEKTA</sequence>
<keyword evidence="1" id="KW-1133">Transmembrane helix</keyword>
<dbReference type="Proteomes" id="UP001212841">
    <property type="component" value="Unassembled WGS sequence"/>
</dbReference>
<proteinExistence type="predicted"/>
<evidence type="ECO:0000256" key="1">
    <source>
        <dbReference type="SAM" id="Phobius"/>
    </source>
</evidence>
<gene>
    <name evidence="2" type="ORF">HK097_002700</name>
</gene>
<name>A0AAD5S5N7_9FUNG</name>
<protein>
    <submittedName>
        <fullName evidence="2">Uncharacterized protein</fullName>
    </submittedName>
</protein>
<comment type="caution">
    <text evidence="2">The sequence shown here is derived from an EMBL/GenBank/DDBJ whole genome shotgun (WGS) entry which is preliminary data.</text>
</comment>